<reference evidence="2" key="1">
    <citation type="journal article" date="2019" name="Int. J. Syst. Evol. Microbiol.">
        <title>The Global Catalogue of Microorganisms (GCM) 10K type strain sequencing project: providing services to taxonomists for standard genome sequencing and annotation.</title>
        <authorList>
            <consortium name="The Broad Institute Genomics Platform"/>
            <consortium name="The Broad Institute Genome Sequencing Center for Infectious Disease"/>
            <person name="Wu L."/>
            <person name="Ma J."/>
        </authorList>
    </citation>
    <scope>NUCLEOTIDE SEQUENCE [LARGE SCALE GENOMIC DNA]</scope>
    <source>
        <strain evidence="2">JCM 16953</strain>
    </source>
</reference>
<evidence type="ECO:0000313" key="1">
    <source>
        <dbReference type="EMBL" id="GAA3832753.1"/>
    </source>
</evidence>
<sequence length="106" mass="11739">MPERTVLIYADWKAWPTWTVTDSGSVDNPSPSDLGLSDELSADLVAWADEYDAIFDEDYPPDTAFPSEEAERSWIARGHELARRAAAELGPATEVRYRSGGEHLAV</sequence>
<dbReference type="RefSeq" id="WP_344778328.1">
    <property type="nucleotide sequence ID" value="NZ_BAABAH010000018.1"/>
</dbReference>
<name>A0ABP7J216_9ACTN</name>
<gene>
    <name evidence="1" type="ORF">GCM10022242_37310</name>
</gene>
<keyword evidence="2" id="KW-1185">Reference proteome</keyword>
<proteinExistence type="predicted"/>
<evidence type="ECO:0000313" key="2">
    <source>
        <dbReference type="Proteomes" id="UP001501821"/>
    </source>
</evidence>
<dbReference type="Proteomes" id="UP001501821">
    <property type="component" value="Unassembled WGS sequence"/>
</dbReference>
<organism evidence="1 2">
    <name type="scientific">Nocardioides panacisoli</name>
    <dbReference type="NCBI Taxonomy" id="627624"/>
    <lineage>
        <taxon>Bacteria</taxon>
        <taxon>Bacillati</taxon>
        <taxon>Actinomycetota</taxon>
        <taxon>Actinomycetes</taxon>
        <taxon>Propionibacteriales</taxon>
        <taxon>Nocardioidaceae</taxon>
        <taxon>Nocardioides</taxon>
    </lineage>
</organism>
<comment type="caution">
    <text evidence="1">The sequence shown here is derived from an EMBL/GenBank/DDBJ whole genome shotgun (WGS) entry which is preliminary data.</text>
</comment>
<protein>
    <submittedName>
        <fullName evidence="1">Uncharacterized protein</fullName>
    </submittedName>
</protein>
<accession>A0ABP7J216</accession>
<dbReference type="EMBL" id="BAABAH010000018">
    <property type="protein sequence ID" value="GAA3832753.1"/>
    <property type="molecule type" value="Genomic_DNA"/>
</dbReference>